<comment type="caution">
    <text evidence="1">The sequence shown here is derived from an EMBL/GenBank/DDBJ whole genome shotgun (WGS) entry which is preliminary data.</text>
</comment>
<accession>A0AAW2FJT7</accession>
<sequence>MRSKRISPLRFSLRLLRASRDVRGKIDGRHGTDFTHPCMCMHAPLLGSYTMGSAESNLTAQSAVPSHQIISSRNPVKASCLPFSRVKLGPRYRNINITSGCEDQYHLNNVIFTSASTSVAATPVRAHTGLSTRAAAHIRALQLGPRRKTFP</sequence>
<dbReference type="AlphaFoldDB" id="A0AAW2FJT7"/>
<evidence type="ECO:0000313" key="1">
    <source>
        <dbReference type="EMBL" id="KAL0115031.1"/>
    </source>
</evidence>
<proteinExistence type="predicted"/>
<organism evidence="1 2">
    <name type="scientific">Cardiocondyla obscurior</name>
    <dbReference type="NCBI Taxonomy" id="286306"/>
    <lineage>
        <taxon>Eukaryota</taxon>
        <taxon>Metazoa</taxon>
        <taxon>Ecdysozoa</taxon>
        <taxon>Arthropoda</taxon>
        <taxon>Hexapoda</taxon>
        <taxon>Insecta</taxon>
        <taxon>Pterygota</taxon>
        <taxon>Neoptera</taxon>
        <taxon>Endopterygota</taxon>
        <taxon>Hymenoptera</taxon>
        <taxon>Apocrita</taxon>
        <taxon>Aculeata</taxon>
        <taxon>Formicoidea</taxon>
        <taxon>Formicidae</taxon>
        <taxon>Myrmicinae</taxon>
        <taxon>Cardiocondyla</taxon>
    </lineage>
</organism>
<keyword evidence="2" id="KW-1185">Reference proteome</keyword>
<protein>
    <submittedName>
        <fullName evidence="1">Uncharacterized protein</fullName>
    </submittedName>
</protein>
<name>A0AAW2FJT7_9HYME</name>
<evidence type="ECO:0000313" key="2">
    <source>
        <dbReference type="Proteomes" id="UP001430953"/>
    </source>
</evidence>
<gene>
    <name evidence="1" type="ORF">PUN28_010531</name>
</gene>
<dbReference type="Proteomes" id="UP001430953">
    <property type="component" value="Unassembled WGS sequence"/>
</dbReference>
<reference evidence="1 2" key="1">
    <citation type="submission" date="2023-03" db="EMBL/GenBank/DDBJ databases">
        <title>High recombination rates correlate with genetic variation in Cardiocondyla obscurior ants.</title>
        <authorList>
            <person name="Errbii M."/>
        </authorList>
    </citation>
    <scope>NUCLEOTIDE SEQUENCE [LARGE SCALE GENOMIC DNA]</scope>
    <source>
        <strain evidence="1">Alpha-2009</strain>
        <tissue evidence="1">Whole body</tissue>
    </source>
</reference>
<dbReference type="EMBL" id="JADYXP020000010">
    <property type="protein sequence ID" value="KAL0115031.1"/>
    <property type="molecule type" value="Genomic_DNA"/>
</dbReference>